<protein>
    <recommendedName>
        <fullName evidence="9">DNA 3'-5' helicase</fullName>
        <ecNumber evidence="9">5.6.2.4</ecNumber>
    </recommendedName>
    <alternativeName>
        <fullName evidence="10">DNA 3'-5' helicase II</fullName>
    </alternativeName>
</protein>
<dbReference type="EMBL" id="BSYJ01000008">
    <property type="protein sequence ID" value="GMG88702.1"/>
    <property type="molecule type" value="Genomic_DNA"/>
</dbReference>
<accession>A0ABQ6M357</accession>
<comment type="catalytic activity">
    <reaction evidence="11">
        <text>ATP + H2O = ADP + phosphate + H(+)</text>
        <dbReference type="Rhea" id="RHEA:13065"/>
        <dbReference type="ChEBI" id="CHEBI:15377"/>
        <dbReference type="ChEBI" id="CHEBI:15378"/>
        <dbReference type="ChEBI" id="CHEBI:30616"/>
        <dbReference type="ChEBI" id="CHEBI:43474"/>
        <dbReference type="ChEBI" id="CHEBI:456216"/>
        <dbReference type="EC" id="5.6.2.4"/>
    </reaction>
</comment>
<evidence type="ECO:0000256" key="1">
    <source>
        <dbReference type="ARBA" id="ARBA00009922"/>
    </source>
</evidence>
<dbReference type="PROSITE" id="PS51217">
    <property type="entry name" value="UVRD_HELICASE_CTER"/>
    <property type="match status" value="1"/>
</dbReference>
<keyword evidence="6" id="KW-0238">DNA-binding</keyword>
<evidence type="ECO:0000256" key="4">
    <source>
        <dbReference type="ARBA" id="ARBA00022806"/>
    </source>
</evidence>
<keyword evidence="2 12" id="KW-0547">Nucleotide-binding</keyword>
<dbReference type="GO" id="GO:0004386">
    <property type="term" value="F:helicase activity"/>
    <property type="evidence" value="ECO:0007669"/>
    <property type="project" value="UniProtKB-KW"/>
</dbReference>
<dbReference type="InterPro" id="IPR013986">
    <property type="entry name" value="DExx_box_DNA_helicase_dom_sf"/>
</dbReference>
<dbReference type="Pfam" id="PF13361">
    <property type="entry name" value="UvrD_C"/>
    <property type="match status" value="1"/>
</dbReference>
<dbReference type="CDD" id="cd17932">
    <property type="entry name" value="DEXQc_UvrD"/>
    <property type="match status" value="1"/>
</dbReference>
<evidence type="ECO:0000256" key="10">
    <source>
        <dbReference type="ARBA" id="ARBA00034923"/>
    </source>
</evidence>
<dbReference type="InterPro" id="IPR014016">
    <property type="entry name" value="UvrD-like_ATP-bd"/>
</dbReference>
<dbReference type="SUPFAM" id="SSF52540">
    <property type="entry name" value="P-loop containing nucleoside triphosphate hydrolases"/>
    <property type="match status" value="1"/>
</dbReference>
<evidence type="ECO:0000256" key="8">
    <source>
        <dbReference type="ARBA" id="ARBA00034617"/>
    </source>
</evidence>
<keyword evidence="4 12" id="KW-0347">Helicase</keyword>
<dbReference type="PROSITE" id="PS51198">
    <property type="entry name" value="UVRD_HELICASE_ATP_BIND"/>
    <property type="match status" value="1"/>
</dbReference>
<keyword evidence="3 12" id="KW-0378">Hydrolase</keyword>
<dbReference type="RefSeq" id="WP_285765310.1">
    <property type="nucleotide sequence ID" value="NZ_BSYJ01000008.1"/>
</dbReference>
<evidence type="ECO:0000256" key="2">
    <source>
        <dbReference type="ARBA" id="ARBA00022741"/>
    </source>
</evidence>
<dbReference type="InterPro" id="IPR000212">
    <property type="entry name" value="DNA_helicase_UvrD/REP"/>
</dbReference>
<dbReference type="PANTHER" id="PTHR11070:SF2">
    <property type="entry name" value="ATP-DEPENDENT DNA HELICASE SRS2"/>
    <property type="match status" value="1"/>
</dbReference>
<evidence type="ECO:0000259" key="13">
    <source>
        <dbReference type="PROSITE" id="PS51198"/>
    </source>
</evidence>
<evidence type="ECO:0000256" key="12">
    <source>
        <dbReference type="PROSITE-ProRule" id="PRU00560"/>
    </source>
</evidence>
<evidence type="ECO:0000256" key="6">
    <source>
        <dbReference type="ARBA" id="ARBA00023125"/>
    </source>
</evidence>
<evidence type="ECO:0000256" key="11">
    <source>
        <dbReference type="ARBA" id="ARBA00048988"/>
    </source>
</evidence>
<keyword evidence="7" id="KW-0413">Isomerase</keyword>
<proteinExistence type="inferred from homology"/>
<dbReference type="EC" id="5.6.2.4" evidence="9"/>
<dbReference type="Proteomes" id="UP001224392">
    <property type="component" value="Unassembled WGS sequence"/>
</dbReference>
<dbReference type="Gene3D" id="1.10.10.160">
    <property type="match status" value="1"/>
</dbReference>
<evidence type="ECO:0000259" key="14">
    <source>
        <dbReference type="PROSITE" id="PS51217"/>
    </source>
</evidence>
<dbReference type="InterPro" id="IPR027417">
    <property type="entry name" value="P-loop_NTPase"/>
</dbReference>
<keyword evidence="5 12" id="KW-0067">ATP-binding</keyword>
<dbReference type="Gene3D" id="3.40.50.300">
    <property type="entry name" value="P-loop containing nucleotide triphosphate hydrolases"/>
    <property type="match status" value="2"/>
</dbReference>
<sequence>MQLTAEQQAIADHSGGHAKIIAVAGSGKTTALLHYVRNRLEAGIPPERILVLMYNRSAREDFEKRLARMELPCHPPKVFTFHSLGYRLYRAMMKRGLLAQKNLDPLPEARVQLKLWELIQELAPDSMQGELHGRKQSLVEGAEFFLEYTKSDLAGPAAAFEKLGYPPEYRFFLDVYKAFEDWRHAESAITFSDLVFDPAMLFSLRSDIAREFGGHYEEILVDEYQDINASQHFLLTTIYGGHGNVIGIGDPDQTIYEWRGSDPAFLLQGFDQHFDEATTYKLSVTFRYGHALALAANHFIANNSARADIHCIATPSNPQTEIELVESEAEADWLVKYLKKPKNRDNQENIAILVRLWSCAAPLELALMAAGIPFRSNGKKTVLARRELRPLFWMLKLAAGGFTNLSPAQRGRALLELMSTPHVKVQKARLERICTAVADFEGNWGKQLQKADLDGLSRYQLERLVKRGRLLHSLEMWKKSAGALLRHALKQLDYLDGLADDGFNAQQTDEKKQVVSAFCRYVDKLKLPPDEALSHLQSLQSSHQEMGAGGVRITTMHQSKGLEWDTVIIPSLNHQTLPYSPSQALATPASVESERRLFYVAMTRARERLHLLAPLAAGKDQTTREISAESSVHQSPFIAEAQLLLANAIADAVYNRAEKLDLKFPISRQALTYLAEFDCNPTINAPEPVNAQPGLGDAIQHRNFGHGRVIRAAPNFIEVIFSDRSARTLAWPKAQEFLV</sequence>
<evidence type="ECO:0000256" key="5">
    <source>
        <dbReference type="ARBA" id="ARBA00022840"/>
    </source>
</evidence>
<gene>
    <name evidence="15" type="ORF">MNKW57_30230</name>
</gene>
<comment type="caution">
    <text evidence="15">The sequence shown here is derived from an EMBL/GenBank/DDBJ whole genome shotgun (WGS) entry which is preliminary data.</text>
</comment>
<evidence type="ECO:0000313" key="16">
    <source>
        <dbReference type="Proteomes" id="UP001224392"/>
    </source>
</evidence>
<feature type="binding site" evidence="12">
    <location>
        <begin position="22"/>
        <end position="29"/>
    </location>
    <ligand>
        <name>ATP</name>
        <dbReference type="ChEBI" id="CHEBI:30616"/>
    </ligand>
</feature>
<keyword evidence="16" id="KW-1185">Reference proteome</keyword>
<comment type="catalytic activity">
    <reaction evidence="8">
        <text>Couples ATP hydrolysis with the unwinding of duplex DNA by translocating in the 3'-5' direction.</text>
        <dbReference type="EC" id="5.6.2.4"/>
    </reaction>
</comment>
<name>A0ABQ6M357_9GAMM</name>
<dbReference type="InterPro" id="IPR014017">
    <property type="entry name" value="DNA_helicase_UvrD-like_C"/>
</dbReference>
<evidence type="ECO:0000256" key="9">
    <source>
        <dbReference type="ARBA" id="ARBA00034808"/>
    </source>
</evidence>
<feature type="domain" description="UvrD-like helicase C-terminal" evidence="14">
    <location>
        <begin position="290"/>
        <end position="561"/>
    </location>
</feature>
<feature type="domain" description="UvrD-like helicase ATP-binding" evidence="13">
    <location>
        <begin position="1"/>
        <end position="289"/>
    </location>
</feature>
<evidence type="ECO:0000256" key="3">
    <source>
        <dbReference type="ARBA" id="ARBA00022801"/>
    </source>
</evidence>
<comment type="similarity">
    <text evidence="1">Belongs to the helicase family. UvrD subfamily.</text>
</comment>
<organism evidence="15 16">
    <name type="scientific">Biformimicrobium ophioploci</name>
    <dbReference type="NCBI Taxonomy" id="3036711"/>
    <lineage>
        <taxon>Bacteria</taxon>
        <taxon>Pseudomonadati</taxon>
        <taxon>Pseudomonadota</taxon>
        <taxon>Gammaproteobacteria</taxon>
        <taxon>Cellvibrionales</taxon>
        <taxon>Microbulbiferaceae</taxon>
        <taxon>Biformimicrobium</taxon>
    </lineage>
</organism>
<reference evidence="15 16" key="1">
    <citation type="submission" date="2023-04" db="EMBL/GenBank/DDBJ databases">
        <title>Marinobulbifer ophiurae gen. nov., sp. Nov., isolate from tissue of brittle star Ophioplocus japonicus.</title>
        <authorList>
            <person name="Kawano K."/>
            <person name="Sawayama S."/>
            <person name="Nakagawa S."/>
        </authorList>
    </citation>
    <scope>NUCLEOTIDE SEQUENCE [LARGE SCALE GENOMIC DNA]</scope>
    <source>
        <strain evidence="15 16">NKW57</strain>
    </source>
</reference>
<dbReference type="Pfam" id="PF00580">
    <property type="entry name" value="UvrD-helicase"/>
    <property type="match status" value="1"/>
</dbReference>
<evidence type="ECO:0000313" key="15">
    <source>
        <dbReference type="EMBL" id="GMG88702.1"/>
    </source>
</evidence>
<dbReference type="PANTHER" id="PTHR11070">
    <property type="entry name" value="UVRD / RECB / PCRA DNA HELICASE FAMILY MEMBER"/>
    <property type="match status" value="1"/>
</dbReference>
<evidence type="ECO:0000256" key="7">
    <source>
        <dbReference type="ARBA" id="ARBA00023235"/>
    </source>
</evidence>
<dbReference type="Gene3D" id="1.10.486.10">
    <property type="entry name" value="PCRA, domain 4"/>
    <property type="match status" value="1"/>
</dbReference>